<keyword evidence="1" id="KW-0614">Plasmid</keyword>
<evidence type="ECO:0000313" key="1">
    <source>
        <dbReference type="EMBL" id="UNH40930.1"/>
    </source>
</evidence>
<accession>A0ACD3YD74</accession>
<dbReference type="Proteomes" id="UP000829420">
    <property type="component" value="Plasmid pW1-b"/>
</dbReference>
<name>A0ACD3YD74_9GAMM</name>
<gene>
    <name evidence="1" type="ORF">MNY70_18365</name>
</gene>
<protein>
    <submittedName>
        <fullName evidence="1">Uncharacterized protein</fullName>
    </submittedName>
</protein>
<reference evidence="1" key="1">
    <citation type="submission" date="2022-03" db="EMBL/GenBank/DDBJ databases">
        <title>ESBL-producing Moellerella wisconsensis and Escherichia marmotae isolated from wild game meat.</title>
        <authorList>
            <person name="Biggel M."/>
        </authorList>
    </citation>
    <scope>NUCLEOTIDE SEQUENCE</scope>
    <source>
        <strain evidence="1">W1</strain>
    </source>
</reference>
<organism evidence="1 2">
    <name type="scientific">Moellerella wisconsensis</name>
    <dbReference type="NCBI Taxonomy" id="158849"/>
    <lineage>
        <taxon>Bacteria</taxon>
        <taxon>Pseudomonadati</taxon>
        <taxon>Pseudomonadota</taxon>
        <taxon>Gammaproteobacteria</taxon>
        <taxon>Enterobacterales</taxon>
        <taxon>Morganellaceae</taxon>
        <taxon>Moellerella</taxon>
    </lineage>
</organism>
<geneLocation type="plasmid" evidence="1 2">
    <name>pW1-b</name>
</geneLocation>
<sequence>MTSLVNFFGKIVIGTAVLVSDNEFGELMGDHALTKDTIYSSSSLLIHTLTTGEKVYTMTDSGIEKVLTRIK</sequence>
<dbReference type="EMBL" id="CP093257">
    <property type="protein sequence ID" value="UNH40930.1"/>
    <property type="molecule type" value="Genomic_DNA"/>
</dbReference>
<proteinExistence type="predicted"/>
<evidence type="ECO:0000313" key="2">
    <source>
        <dbReference type="Proteomes" id="UP000829420"/>
    </source>
</evidence>
<keyword evidence="2" id="KW-1185">Reference proteome</keyword>